<evidence type="ECO:0000313" key="10">
    <source>
        <dbReference type="Proteomes" id="UP000665561"/>
    </source>
</evidence>
<evidence type="ECO:0000256" key="3">
    <source>
        <dbReference type="ARBA" id="ARBA00022448"/>
    </source>
</evidence>
<evidence type="ECO:0000256" key="1">
    <source>
        <dbReference type="ARBA" id="ARBA00004141"/>
    </source>
</evidence>
<feature type="transmembrane region" description="Helical" evidence="8">
    <location>
        <begin position="12"/>
        <end position="34"/>
    </location>
</feature>
<dbReference type="EMBL" id="JAAAMV010000001">
    <property type="protein sequence ID" value="NBD22247.1"/>
    <property type="molecule type" value="Genomic_DNA"/>
</dbReference>
<reference evidence="9 10" key="1">
    <citation type="submission" date="2020-01" db="EMBL/GenBank/DDBJ databases">
        <title>Paenibacillus soybeanensis sp. nov. isolated from the nodules of soybean (Glycine max(L.) Merr).</title>
        <authorList>
            <person name="Wang H."/>
        </authorList>
    </citation>
    <scope>NUCLEOTIDE SEQUENCE [LARGE SCALE GENOMIC DNA]</scope>
    <source>
        <strain evidence="9 10">T1</strain>
    </source>
</reference>
<feature type="transmembrane region" description="Helical" evidence="8">
    <location>
        <begin position="268"/>
        <end position="292"/>
    </location>
</feature>
<feature type="transmembrane region" description="Helical" evidence="8">
    <location>
        <begin position="76"/>
        <end position="99"/>
    </location>
</feature>
<keyword evidence="6 8" id="KW-1133">Transmembrane helix</keyword>
<keyword evidence="3" id="KW-0813">Transport</keyword>
<feature type="transmembrane region" description="Helical" evidence="8">
    <location>
        <begin position="119"/>
        <end position="139"/>
    </location>
</feature>
<proteinExistence type="inferred from homology"/>
<dbReference type="NCBIfam" id="TIGR00912">
    <property type="entry name" value="2A0309"/>
    <property type="match status" value="1"/>
</dbReference>
<comment type="subcellular location">
    <subcellularLocation>
        <location evidence="1">Membrane</location>
        <topology evidence="1">Multi-pass membrane protein</topology>
    </subcellularLocation>
</comment>
<evidence type="ECO:0000256" key="4">
    <source>
        <dbReference type="ARBA" id="ARBA00022544"/>
    </source>
</evidence>
<name>A0ABW9XI04_9BACL</name>
<feature type="transmembrane region" description="Helical" evidence="8">
    <location>
        <begin position="332"/>
        <end position="355"/>
    </location>
</feature>
<keyword evidence="7 8" id="KW-0472">Membrane</keyword>
<feature type="transmembrane region" description="Helical" evidence="8">
    <location>
        <begin position="304"/>
        <end position="320"/>
    </location>
</feature>
<dbReference type="Pfam" id="PF03845">
    <property type="entry name" value="Spore_permease"/>
    <property type="match status" value="1"/>
</dbReference>
<evidence type="ECO:0000256" key="5">
    <source>
        <dbReference type="ARBA" id="ARBA00022692"/>
    </source>
</evidence>
<evidence type="ECO:0000256" key="2">
    <source>
        <dbReference type="ARBA" id="ARBA00007998"/>
    </source>
</evidence>
<sequence length="368" mass="40704">MKTEKLTQWQFVIMISISVLGTEIFNIAAFPAQFAGQDAWISVLIAPITSFWCIAVCTALARRYPDMTIIEYSRSILGSWVSTLVEAYYLCFLFVYATVISKALADLIAMISHQLTPHAIILLMLLAVCGTAAWCGIGVIGRCGEIIFPIMIVIATMILLISIRDWNVTYLQPVAEKGLPSILRGASVPSGWLGETVLIAFLIPFLNQPGQARKASYYSTLIITVFMLKTVLICTLAEGPLVTKFPFPYAALIRYISLGDMLERLDPVFFPIWVSVGFIKLATFLFVACLCVSRISRVKNQRTITLPVVLLVFAGTTGIMKDAPGMDAILQFYVYTFPVASFVAANAIPTVLLVVDWTYSRRRALHEA</sequence>
<evidence type="ECO:0000256" key="7">
    <source>
        <dbReference type="ARBA" id="ARBA00023136"/>
    </source>
</evidence>
<gene>
    <name evidence="9" type="ORF">GT019_00020</name>
</gene>
<evidence type="ECO:0000256" key="6">
    <source>
        <dbReference type="ARBA" id="ARBA00022989"/>
    </source>
</evidence>
<organism evidence="9 10">
    <name type="scientific">Paenibacillus glycinis</name>
    <dbReference type="NCBI Taxonomy" id="2697035"/>
    <lineage>
        <taxon>Bacteria</taxon>
        <taxon>Bacillati</taxon>
        <taxon>Bacillota</taxon>
        <taxon>Bacilli</taxon>
        <taxon>Bacillales</taxon>
        <taxon>Paenibacillaceae</taxon>
        <taxon>Paenibacillus</taxon>
    </lineage>
</organism>
<comment type="similarity">
    <text evidence="2">Belongs to the amino acid-polyamine-organocation (APC) superfamily. Spore germination protein (SGP) (TC 2.A.3.9) family.</text>
</comment>
<feature type="transmembrane region" description="Helical" evidence="8">
    <location>
        <begin position="186"/>
        <end position="206"/>
    </location>
</feature>
<evidence type="ECO:0000256" key="8">
    <source>
        <dbReference type="SAM" id="Phobius"/>
    </source>
</evidence>
<comment type="caution">
    <text evidence="9">The sequence shown here is derived from an EMBL/GenBank/DDBJ whole genome shotgun (WGS) entry which is preliminary data.</text>
</comment>
<feature type="transmembrane region" description="Helical" evidence="8">
    <location>
        <begin position="218"/>
        <end position="239"/>
    </location>
</feature>
<dbReference type="PANTHER" id="PTHR34975">
    <property type="entry name" value="SPORE GERMINATION PROTEIN A2"/>
    <property type="match status" value="1"/>
</dbReference>
<feature type="transmembrane region" description="Helical" evidence="8">
    <location>
        <begin position="40"/>
        <end position="64"/>
    </location>
</feature>
<keyword evidence="10" id="KW-1185">Reference proteome</keyword>
<dbReference type="PANTHER" id="PTHR34975:SF2">
    <property type="entry name" value="SPORE GERMINATION PROTEIN A2"/>
    <property type="match status" value="1"/>
</dbReference>
<protein>
    <submittedName>
        <fullName evidence="9">Endospore germination permease</fullName>
    </submittedName>
</protein>
<accession>A0ABW9XI04</accession>
<dbReference type="InterPro" id="IPR004761">
    <property type="entry name" value="Spore_GerAB"/>
</dbReference>
<keyword evidence="5 8" id="KW-0812">Transmembrane</keyword>
<feature type="transmembrane region" description="Helical" evidence="8">
    <location>
        <begin position="146"/>
        <end position="166"/>
    </location>
</feature>
<keyword evidence="4" id="KW-0309">Germination</keyword>
<dbReference type="Proteomes" id="UP000665561">
    <property type="component" value="Unassembled WGS sequence"/>
</dbReference>
<dbReference type="RefSeq" id="WP_161739943.1">
    <property type="nucleotide sequence ID" value="NZ_JAAAMV010000001.1"/>
</dbReference>
<evidence type="ECO:0000313" key="9">
    <source>
        <dbReference type="EMBL" id="NBD22247.1"/>
    </source>
</evidence>